<accession>A0A2N9LLZ0</accession>
<evidence type="ECO:0000256" key="1">
    <source>
        <dbReference type="SAM" id="MobiDB-lite"/>
    </source>
</evidence>
<reference evidence="3" key="1">
    <citation type="submission" date="2018-02" db="EMBL/GenBank/DDBJ databases">
        <authorList>
            <person name="Hausmann B."/>
        </authorList>
    </citation>
    <scope>NUCLEOTIDE SEQUENCE [LARGE SCALE GENOMIC DNA]</scope>
    <source>
        <strain evidence="3">Peat soil MAG SbA5</strain>
    </source>
</reference>
<organism evidence="2 3">
    <name type="scientific">Candidatus Sulfuritelmatomonas gaucii</name>
    <dbReference type="NCBI Taxonomy" id="2043161"/>
    <lineage>
        <taxon>Bacteria</taxon>
        <taxon>Pseudomonadati</taxon>
        <taxon>Acidobacteriota</taxon>
        <taxon>Terriglobia</taxon>
        <taxon>Terriglobales</taxon>
        <taxon>Acidobacteriaceae</taxon>
        <taxon>Candidatus Sulfuritelmatomonas</taxon>
    </lineage>
</organism>
<gene>
    <name evidence="2" type="ORF">SBA5_440044</name>
</gene>
<evidence type="ECO:0000313" key="2">
    <source>
        <dbReference type="EMBL" id="SPE24257.1"/>
    </source>
</evidence>
<protein>
    <submittedName>
        <fullName evidence="2">Uncharacterized protein</fullName>
    </submittedName>
</protein>
<dbReference type="EMBL" id="OKRB01000102">
    <property type="protein sequence ID" value="SPE24257.1"/>
    <property type="molecule type" value="Genomic_DNA"/>
</dbReference>
<dbReference type="Proteomes" id="UP000239735">
    <property type="component" value="Unassembled WGS sequence"/>
</dbReference>
<feature type="region of interest" description="Disordered" evidence="1">
    <location>
        <begin position="1"/>
        <end position="42"/>
    </location>
</feature>
<sequence>MPKPSPSLSKTIAIPESLYPEAATHKSTRPQGAGVPADRSSSVGWKAAATLHRIQEVTATQELL</sequence>
<feature type="compositionally biased region" description="Polar residues" evidence="1">
    <location>
        <begin position="1"/>
        <end position="10"/>
    </location>
</feature>
<dbReference type="AlphaFoldDB" id="A0A2N9LLZ0"/>
<name>A0A2N9LLZ0_9BACT</name>
<evidence type="ECO:0000313" key="3">
    <source>
        <dbReference type="Proteomes" id="UP000239735"/>
    </source>
</evidence>
<proteinExistence type="predicted"/>